<dbReference type="OrthoDB" id="9907463at2"/>
<reference evidence="1 2" key="1">
    <citation type="submission" date="2019-06" db="EMBL/GenBank/DDBJ databases">
        <title>Sequencing the genomes of 1000 actinobacteria strains.</title>
        <authorList>
            <person name="Klenk H.-P."/>
        </authorList>
    </citation>
    <scope>NUCLEOTIDE SEQUENCE [LARGE SCALE GENOMIC DNA]</scope>
    <source>
        <strain evidence="1 2">DSM 45928</strain>
    </source>
</reference>
<dbReference type="EMBL" id="VFOW01000001">
    <property type="protein sequence ID" value="TQL76491.1"/>
    <property type="molecule type" value="Genomic_DNA"/>
</dbReference>
<dbReference type="RefSeq" id="WP_142037996.1">
    <property type="nucleotide sequence ID" value="NZ_JBHTGS010000001.1"/>
</dbReference>
<protein>
    <submittedName>
        <fullName evidence="1">Uncharacterized protein</fullName>
    </submittedName>
</protein>
<dbReference type="PROSITE" id="PS51257">
    <property type="entry name" value="PROKAR_LIPOPROTEIN"/>
    <property type="match status" value="1"/>
</dbReference>
<evidence type="ECO:0000313" key="2">
    <source>
        <dbReference type="Proteomes" id="UP000317043"/>
    </source>
</evidence>
<proteinExistence type="predicted"/>
<organism evidence="1 2">
    <name type="scientific">Stackebrandtia endophytica</name>
    <dbReference type="NCBI Taxonomy" id="1496996"/>
    <lineage>
        <taxon>Bacteria</taxon>
        <taxon>Bacillati</taxon>
        <taxon>Actinomycetota</taxon>
        <taxon>Actinomycetes</taxon>
        <taxon>Glycomycetales</taxon>
        <taxon>Glycomycetaceae</taxon>
        <taxon>Stackebrandtia</taxon>
    </lineage>
</organism>
<dbReference type="AlphaFoldDB" id="A0A543AVC1"/>
<dbReference type="Proteomes" id="UP000317043">
    <property type="component" value="Unassembled WGS sequence"/>
</dbReference>
<comment type="caution">
    <text evidence="1">The sequence shown here is derived from an EMBL/GenBank/DDBJ whole genome shotgun (WGS) entry which is preliminary data.</text>
</comment>
<dbReference type="InParanoid" id="A0A543AVC1"/>
<gene>
    <name evidence="1" type="ORF">FB566_2023</name>
</gene>
<accession>A0A543AVC1</accession>
<evidence type="ECO:0000313" key="1">
    <source>
        <dbReference type="EMBL" id="TQL76491.1"/>
    </source>
</evidence>
<sequence length="62" mass="7039">MSTINKFADRILNRLVATSTASAGCAYERFTRYESHAGMRCWRICEIRPDCKTYCGSLNCPV</sequence>
<name>A0A543AVC1_9ACTN</name>
<keyword evidence="2" id="KW-1185">Reference proteome</keyword>